<dbReference type="GO" id="GO:0006355">
    <property type="term" value="P:regulation of DNA-templated transcription"/>
    <property type="evidence" value="ECO:0007669"/>
    <property type="project" value="InterPro"/>
</dbReference>
<dbReference type="Proteomes" id="UP001356080">
    <property type="component" value="Unassembled WGS sequence"/>
</dbReference>
<dbReference type="Pfam" id="PF05043">
    <property type="entry name" value="Mga"/>
    <property type="match status" value="1"/>
</dbReference>
<keyword evidence="2" id="KW-0677">Repeat</keyword>
<dbReference type="InterPro" id="IPR036388">
    <property type="entry name" value="WH-like_DNA-bd_sf"/>
</dbReference>
<dbReference type="Pfam" id="PF08279">
    <property type="entry name" value="HTH_11"/>
    <property type="match status" value="1"/>
</dbReference>
<reference evidence="11" key="2">
    <citation type="submission" date="2016-11" db="EMBL/GenBank/DDBJ databases">
        <title>Complete genome sequence of Virgibacillus pantothenticus 21D, a halophilic bacterium isolated from the deep hypersaline anoxic basin Discovery in the Mediterranean Sea.</title>
        <authorList>
            <person name="Zeaiter Z."/>
            <person name="Booth J.M."/>
            <person name="Prosdocimi E.M."/>
            <person name="Mapelli F."/>
            <person name="Fusi M."/>
            <person name="Daffonchio D."/>
            <person name="Borin S."/>
            <person name="Crotti E."/>
        </authorList>
    </citation>
    <scope>NUCLEOTIDE SEQUENCE [LARGE SCALE GENOMIC DNA]</scope>
    <source>
        <strain evidence="11">21D</strain>
    </source>
</reference>
<evidence type="ECO:0000313" key="10">
    <source>
        <dbReference type="EMBL" id="MEF2292390.1"/>
    </source>
</evidence>
<evidence type="ECO:0000256" key="1">
    <source>
        <dbReference type="ARBA" id="ARBA00022679"/>
    </source>
</evidence>
<name>A0A2K9IV14_9BACI</name>
<dbReference type="InterPro" id="IPR011608">
    <property type="entry name" value="PRD"/>
</dbReference>
<dbReference type="InterPro" id="IPR007737">
    <property type="entry name" value="Mga_HTH"/>
</dbReference>
<dbReference type="Gene3D" id="1.10.10.10">
    <property type="entry name" value="Winged helix-like DNA-binding domain superfamily/Winged helix DNA-binding domain"/>
    <property type="match status" value="2"/>
</dbReference>
<dbReference type="Pfam" id="PF00359">
    <property type="entry name" value="PTS_EIIA_2"/>
    <property type="match status" value="1"/>
</dbReference>
<evidence type="ECO:0000256" key="2">
    <source>
        <dbReference type="ARBA" id="ARBA00022737"/>
    </source>
</evidence>
<keyword evidence="3" id="KW-0805">Transcription regulation</keyword>
<dbReference type="Pfam" id="PF00874">
    <property type="entry name" value="PRD"/>
    <property type="match status" value="2"/>
</dbReference>
<protein>
    <submittedName>
        <fullName evidence="10">BglG family transcription antiterminator</fullName>
    </submittedName>
    <submittedName>
        <fullName evidence="9">Putative licABCH operon regulator</fullName>
    </submittedName>
</protein>
<dbReference type="Proteomes" id="UP000234237">
    <property type="component" value="Chromosome"/>
</dbReference>
<dbReference type="GO" id="GO:0008982">
    <property type="term" value="F:protein-N(PI)-phosphohistidine-sugar phosphotransferase activity"/>
    <property type="evidence" value="ECO:0007669"/>
    <property type="project" value="InterPro"/>
</dbReference>
<dbReference type="EMBL" id="JAZHPM010000016">
    <property type="protein sequence ID" value="MEF2292390.1"/>
    <property type="molecule type" value="Genomic_DNA"/>
</dbReference>
<dbReference type="PANTHER" id="PTHR30185:SF13">
    <property type="entry name" value="LICABCH OPERON REGULATOR-RELATED"/>
    <property type="match status" value="1"/>
</dbReference>
<dbReference type="InterPro" id="IPR013011">
    <property type="entry name" value="PTS_EIIB_2"/>
</dbReference>
<feature type="domain" description="PRD" evidence="8">
    <location>
        <begin position="194"/>
        <end position="300"/>
    </location>
</feature>
<dbReference type="Gene3D" id="3.40.50.2300">
    <property type="match status" value="1"/>
</dbReference>
<dbReference type="GO" id="GO:0009401">
    <property type="term" value="P:phosphoenolpyruvate-dependent sugar phosphotransferase system"/>
    <property type="evidence" value="ECO:0007669"/>
    <property type="project" value="InterPro"/>
</dbReference>
<dbReference type="AlphaFoldDB" id="A0A2K9IV14"/>
<dbReference type="EMBL" id="CP018622">
    <property type="protein sequence ID" value="AUJ23596.1"/>
    <property type="molecule type" value="Genomic_DNA"/>
</dbReference>
<dbReference type="PROSITE" id="PS51099">
    <property type="entry name" value="PTS_EIIB_TYPE_2"/>
    <property type="match status" value="1"/>
</dbReference>
<dbReference type="PROSITE" id="PS51372">
    <property type="entry name" value="PRD_2"/>
    <property type="match status" value="2"/>
</dbReference>
<feature type="domain" description="PRD" evidence="8">
    <location>
        <begin position="304"/>
        <end position="416"/>
    </location>
</feature>
<dbReference type="Gene3D" id="3.40.930.10">
    <property type="entry name" value="Mannitol-specific EII, Chain A"/>
    <property type="match status" value="1"/>
</dbReference>
<keyword evidence="12" id="KW-1185">Reference proteome</keyword>
<evidence type="ECO:0000259" key="8">
    <source>
        <dbReference type="PROSITE" id="PS51372"/>
    </source>
</evidence>
<dbReference type="SUPFAM" id="SSF55804">
    <property type="entry name" value="Phoshotransferase/anion transport protein"/>
    <property type="match status" value="1"/>
</dbReference>
<dbReference type="InterPro" id="IPR013196">
    <property type="entry name" value="HTH_11"/>
</dbReference>
<accession>A0A2K9IV14</accession>
<dbReference type="Gene3D" id="1.10.1790.10">
    <property type="entry name" value="PRD domain"/>
    <property type="match status" value="2"/>
</dbReference>
<feature type="domain" description="PTS EIIA type-2" evidence="6">
    <location>
        <begin position="517"/>
        <end position="658"/>
    </location>
</feature>
<keyword evidence="5" id="KW-0804">Transcription</keyword>
<gene>
    <name evidence="9" type="primary">licR_3</name>
    <name evidence="9" type="ORF">A21D_00483</name>
    <name evidence="10" type="ORF">V2W34_10285</name>
</gene>
<evidence type="ECO:0000313" key="12">
    <source>
        <dbReference type="Proteomes" id="UP001356080"/>
    </source>
</evidence>
<dbReference type="SUPFAM" id="SSF63520">
    <property type="entry name" value="PTS-regulatory domain, PRD"/>
    <property type="match status" value="2"/>
</dbReference>
<dbReference type="PANTHER" id="PTHR30185">
    <property type="entry name" value="CRYPTIC BETA-GLUCOSIDE BGL OPERON ANTITERMINATOR"/>
    <property type="match status" value="1"/>
</dbReference>
<reference evidence="9" key="1">
    <citation type="submission" date="2016-11" db="EMBL/GenBank/DDBJ databases">
        <title>Complete genome sequence of Virgibacillus dokdonensis 21D, a halophilic bacterium isolated from the deep hypersaline anoxic basin Discovery in the Mediterranean Sea.</title>
        <authorList>
            <person name="Zeaiter Z."/>
            <person name="Booth J.M."/>
            <person name="Prosdocimi E.M."/>
            <person name="Mapelli F."/>
            <person name="Fusi M."/>
            <person name="Daffonchio D."/>
            <person name="Borin S."/>
            <person name="Crotti E."/>
        </authorList>
    </citation>
    <scope>NUCLEOTIDE SEQUENCE</scope>
    <source>
        <strain evidence="9">21D</strain>
    </source>
</reference>
<keyword evidence="1" id="KW-0808">Transferase</keyword>
<sequence>MPLHINKRMKRILICFLNADGYLTSSYLAGQVECSEKTVRGDIKKINSELSNLNARIISKKGSGYQFVCENTDELSKKVANCIDGNLYNDELKNPVTPEDRIRFIVKRLLYTSNCVTIADFSKELYVSESTIKNDMRHVKEVFNKYNIRISKGATGLYATGHEINKRFCIADFLFQKSEIDEQVIINYMYNENVSSNKLVKDIKKIILDILTKENMTISDYTLKKIAIHIVIAINRIKNGQYIEFCSKRLHQLTNEEEFKTAKKIIAFISKRYNMFFFSPEEIAYITMHLIGNRITKKNQITSDLDGLISDKIHKLSILVIEEVNNNIKGLDLIKDKELIYSLAIHLKQLLNRLDFQMNSSNPSLNTIKIKYPLAFEAGVLAAKRIMKETNFKVSDNEIGFLAMHFGAAIEKQRYQQLIKRKKIALVCASGTATSTLLLSKLSSVLEPNYRLMGVYSFHQIDELLAQEPDIILTTVPLSENISIPVITISSILGDEDLHILQKDLNNYHKGEKTLKQLMKKDLFFYDLNINNKEELLHYLTKEMIGAGYITHKVRDSILLRESLASTAIGNKVAIPHPINIEVNKSCICTAILNNKMNWDKDEKVVIVFIIVLESKYAPYFQDIFSELYSITSSYDSIADLRTKNNFDDFINEITAKLG</sequence>
<evidence type="ECO:0000256" key="4">
    <source>
        <dbReference type="ARBA" id="ARBA00023159"/>
    </source>
</evidence>
<evidence type="ECO:0000259" key="7">
    <source>
        <dbReference type="PROSITE" id="PS51099"/>
    </source>
</evidence>
<organism evidence="9 11">
    <name type="scientific">Virgibacillus dokdonensis</name>
    <dbReference type="NCBI Taxonomy" id="302167"/>
    <lineage>
        <taxon>Bacteria</taxon>
        <taxon>Bacillati</taxon>
        <taxon>Bacillota</taxon>
        <taxon>Bacilli</taxon>
        <taxon>Bacillales</taxon>
        <taxon>Bacillaceae</taxon>
        <taxon>Virgibacillus</taxon>
    </lineage>
</organism>
<dbReference type="InterPro" id="IPR050661">
    <property type="entry name" value="BglG_antiterminators"/>
</dbReference>
<keyword evidence="4" id="KW-0010">Activator</keyword>
<dbReference type="KEGG" id="vpn:A21D_00483"/>
<evidence type="ECO:0000313" key="9">
    <source>
        <dbReference type="EMBL" id="AUJ23596.1"/>
    </source>
</evidence>
<dbReference type="InterPro" id="IPR002178">
    <property type="entry name" value="PTS_EIIA_type-2_dom"/>
</dbReference>
<evidence type="ECO:0000256" key="5">
    <source>
        <dbReference type="ARBA" id="ARBA00023163"/>
    </source>
</evidence>
<dbReference type="InterPro" id="IPR036634">
    <property type="entry name" value="PRD_sf"/>
</dbReference>
<dbReference type="InterPro" id="IPR016152">
    <property type="entry name" value="PTrfase/Anion_transptr"/>
</dbReference>
<reference evidence="10 12" key="3">
    <citation type="submission" date="2024-01" db="EMBL/GenBank/DDBJ databases">
        <title>Survival strategy associated with biotechnological potential of Virgibacillus dokdonensis T4.6 isolated from salt-fermented shrimp paste.</title>
        <authorList>
            <person name="Doan T.V."/>
            <person name="Quach N.T."/>
            <person name="Phi Q.-T."/>
        </authorList>
    </citation>
    <scope>NUCLEOTIDE SEQUENCE [LARGE SCALE GENOMIC DNA]</scope>
    <source>
        <strain evidence="10 12">T4.6</strain>
    </source>
</reference>
<dbReference type="SUPFAM" id="SSF52794">
    <property type="entry name" value="PTS system IIB component-like"/>
    <property type="match status" value="1"/>
</dbReference>
<evidence type="ECO:0000313" key="11">
    <source>
        <dbReference type="Proteomes" id="UP000234237"/>
    </source>
</evidence>
<proteinExistence type="predicted"/>
<dbReference type="InterPro" id="IPR036095">
    <property type="entry name" value="PTS_EIIB-like_sf"/>
</dbReference>
<dbReference type="RefSeq" id="WP_164085297.1">
    <property type="nucleotide sequence ID" value="NZ_CP018622.1"/>
</dbReference>
<evidence type="ECO:0000256" key="3">
    <source>
        <dbReference type="ARBA" id="ARBA00023015"/>
    </source>
</evidence>
<dbReference type="PROSITE" id="PS51094">
    <property type="entry name" value="PTS_EIIA_TYPE_2"/>
    <property type="match status" value="1"/>
</dbReference>
<feature type="domain" description="PTS EIIB type-2" evidence="7">
    <location>
        <begin position="422"/>
        <end position="513"/>
    </location>
</feature>
<evidence type="ECO:0000259" key="6">
    <source>
        <dbReference type="PROSITE" id="PS51094"/>
    </source>
</evidence>